<feature type="transmembrane region" description="Helical" evidence="1">
    <location>
        <begin position="387"/>
        <end position="404"/>
    </location>
</feature>
<feature type="transmembrane region" description="Helical" evidence="1">
    <location>
        <begin position="224"/>
        <end position="242"/>
    </location>
</feature>
<keyword evidence="1" id="KW-1133">Transmembrane helix</keyword>
<dbReference type="OrthoDB" id="1708273at2"/>
<proteinExistence type="predicted"/>
<evidence type="ECO:0000313" key="3">
    <source>
        <dbReference type="Proteomes" id="UP000279446"/>
    </source>
</evidence>
<reference evidence="2 3" key="1">
    <citation type="submission" date="2018-12" db="EMBL/GenBank/DDBJ databases">
        <authorList>
            <person name="Sun L."/>
            <person name="Chen Z."/>
        </authorList>
    </citation>
    <scope>NUCLEOTIDE SEQUENCE [LARGE SCALE GENOMIC DNA]</scope>
    <source>
        <strain evidence="2 3">DSM 15890</strain>
    </source>
</reference>
<accession>A0A3S1BP50</accession>
<evidence type="ECO:0000256" key="1">
    <source>
        <dbReference type="SAM" id="Phobius"/>
    </source>
</evidence>
<feature type="transmembrane region" description="Helical" evidence="1">
    <location>
        <begin position="305"/>
        <end position="329"/>
    </location>
</feature>
<organism evidence="2 3">
    <name type="scientific">Paenibacillus anaericanus</name>
    <dbReference type="NCBI Taxonomy" id="170367"/>
    <lineage>
        <taxon>Bacteria</taxon>
        <taxon>Bacillati</taxon>
        <taxon>Bacillota</taxon>
        <taxon>Bacilli</taxon>
        <taxon>Bacillales</taxon>
        <taxon>Paenibacillaceae</taxon>
        <taxon>Paenibacillus</taxon>
    </lineage>
</organism>
<keyword evidence="1" id="KW-0812">Transmembrane</keyword>
<name>A0A3S1BP50_9BACL</name>
<feature type="transmembrane region" description="Helical" evidence="1">
    <location>
        <begin position="263"/>
        <end position="285"/>
    </location>
</feature>
<comment type="caution">
    <text evidence="2">The sequence shown here is derived from an EMBL/GenBank/DDBJ whole genome shotgun (WGS) entry which is preliminary data.</text>
</comment>
<evidence type="ECO:0000313" key="2">
    <source>
        <dbReference type="EMBL" id="RUT46206.1"/>
    </source>
</evidence>
<gene>
    <name evidence="2" type="ORF">EJP82_13900</name>
</gene>
<protein>
    <submittedName>
        <fullName evidence="2">ABC transporter permease</fullName>
    </submittedName>
</protein>
<dbReference type="AlphaFoldDB" id="A0A3S1BP50"/>
<dbReference type="RefSeq" id="WP_127192661.1">
    <property type="nucleotide sequence ID" value="NZ_RZNY01000010.1"/>
</dbReference>
<dbReference type="Proteomes" id="UP000279446">
    <property type="component" value="Unassembled WGS sequence"/>
</dbReference>
<dbReference type="EMBL" id="RZNY01000010">
    <property type="protein sequence ID" value="RUT46206.1"/>
    <property type="molecule type" value="Genomic_DNA"/>
</dbReference>
<keyword evidence="1" id="KW-0472">Membrane</keyword>
<keyword evidence="3" id="KW-1185">Reference proteome</keyword>
<sequence>MMFLKEFKKTIMSLTYLIFVGILLLMYVTQYETSVAKIEAPQKGLQSYGVKYEENKEIIIPNAVESLYGEFSANSYIAYPIGFYKNVKLGDKKQGEMVAILSEMTGISKDDLMADAGTDGAGITFGEGDMVTNESGEITFTVPGEGEGKEVLPSRISIDQKLTYERFRELMKDADKLIGGGSKYSNLTDFGSVPMTYEDALVEYKAIVEKDKITGALARVFSDYLGIVLSIFPVFVAVALGLKDRRAKIQELLYTRRISSFRFMFTRYFAMVAALFLPVLLMALYVTVQTANQYRGVDIDLFAFIKYSCGSLLPSIMVSAAVGVCLTVLTDTPIAIAAQGIWWFIGINMGLQHIDGGYGSDLVIRHNKVGNTDVYLDNFNTLVINRISYTLLAIALVALSVWIYELKRRGKLDVLGSIKKIFIHRKVESKA</sequence>